<evidence type="ECO:0000313" key="3">
    <source>
        <dbReference type="EMBL" id="KUN81724.1"/>
    </source>
</evidence>
<reference evidence="3 4" key="1">
    <citation type="submission" date="2015-10" db="EMBL/GenBank/DDBJ databases">
        <title>Draft genome sequence of Streptomyces griseoruber DSM 40281, type strain for the species Streptomyces griseoruber.</title>
        <authorList>
            <person name="Ruckert C."/>
            <person name="Winkler A."/>
            <person name="Kalinowski J."/>
            <person name="Kampfer P."/>
            <person name="Glaeser S."/>
        </authorList>
    </citation>
    <scope>NUCLEOTIDE SEQUENCE [LARGE SCALE GENOMIC DNA]</scope>
    <source>
        <strain evidence="3 4">DSM 40281</strain>
    </source>
</reference>
<feature type="signal peptide" evidence="2">
    <location>
        <begin position="1"/>
        <end position="21"/>
    </location>
</feature>
<feature type="chain" id="PRO_5038424091" description="Lipoprotein" evidence="2">
    <location>
        <begin position="22"/>
        <end position="228"/>
    </location>
</feature>
<evidence type="ECO:0008006" key="5">
    <source>
        <dbReference type="Google" id="ProtNLM"/>
    </source>
</evidence>
<organism evidence="3 4">
    <name type="scientific">Streptomyces griseoruber</name>
    <dbReference type="NCBI Taxonomy" id="1943"/>
    <lineage>
        <taxon>Bacteria</taxon>
        <taxon>Bacillati</taxon>
        <taxon>Actinomycetota</taxon>
        <taxon>Actinomycetes</taxon>
        <taxon>Kitasatosporales</taxon>
        <taxon>Streptomycetaceae</taxon>
        <taxon>Streptomyces</taxon>
    </lineage>
</organism>
<feature type="region of interest" description="Disordered" evidence="1">
    <location>
        <begin position="42"/>
        <end position="120"/>
    </location>
</feature>
<keyword evidence="4" id="KW-1185">Reference proteome</keyword>
<evidence type="ECO:0000313" key="4">
    <source>
        <dbReference type="Proteomes" id="UP000052982"/>
    </source>
</evidence>
<dbReference type="PROSITE" id="PS51257">
    <property type="entry name" value="PROKAR_LIPOPROTEIN"/>
    <property type="match status" value="1"/>
</dbReference>
<evidence type="ECO:0000256" key="2">
    <source>
        <dbReference type="SAM" id="SignalP"/>
    </source>
</evidence>
<dbReference type="RefSeq" id="WP_059202876.1">
    <property type="nucleotide sequence ID" value="NZ_KQ948770.1"/>
</dbReference>
<accession>A0A101SXL6</accession>
<comment type="caution">
    <text evidence="3">The sequence shown here is derived from an EMBL/GenBank/DDBJ whole genome shotgun (WGS) entry which is preliminary data.</text>
</comment>
<sequence>MKVNRLRPVVGALMAAATLTAVLTGCEKGGSAAGETAASAGAAKSAGTTAGTTAEPAGSVATETSTGTSAGTSAGTSTGTSAGTSKAKPSAATPATPAAPAGSAPGCADKPPTPDDYDPDEFALFRIEELPADTGKVNLVIQHGAWGCPGEDTDGAPFVVSGEDSRWALDQAAYVTAVTPITDSTENRRIGVQELIDWVDAHPDSGLVFRYETGDDGAIHRLEQVFTP</sequence>
<name>A0A101SXL6_9ACTN</name>
<dbReference type="AlphaFoldDB" id="A0A101SXL6"/>
<dbReference type="OrthoDB" id="4242282at2"/>
<keyword evidence="2" id="KW-0732">Signal</keyword>
<feature type="compositionally biased region" description="Low complexity" evidence="1">
    <location>
        <begin position="42"/>
        <end position="110"/>
    </location>
</feature>
<dbReference type="EMBL" id="LMWW01000034">
    <property type="protein sequence ID" value="KUN81724.1"/>
    <property type="molecule type" value="Genomic_DNA"/>
</dbReference>
<gene>
    <name evidence="3" type="ORF">AQJ64_21230</name>
</gene>
<dbReference type="Proteomes" id="UP000052982">
    <property type="component" value="Unassembled WGS sequence"/>
</dbReference>
<protein>
    <recommendedName>
        <fullName evidence="5">Lipoprotein</fullName>
    </recommendedName>
</protein>
<proteinExistence type="predicted"/>
<evidence type="ECO:0000256" key="1">
    <source>
        <dbReference type="SAM" id="MobiDB-lite"/>
    </source>
</evidence>